<evidence type="ECO:0000259" key="12">
    <source>
        <dbReference type="Pfam" id="PF26002"/>
    </source>
</evidence>
<keyword evidence="4 9" id="KW-1003">Cell membrane</keyword>
<dbReference type="Gene3D" id="2.40.50.100">
    <property type="match status" value="1"/>
</dbReference>
<keyword evidence="5 9" id="KW-0997">Cell inner membrane</keyword>
<comment type="similarity">
    <text evidence="2 9">Belongs to the membrane fusion protein (MFP) (TC 8.A.1) family.</text>
</comment>
<dbReference type="PANTHER" id="PTHR30386">
    <property type="entry name" value="MEMBRANE FUSION SUBUNIT OF EMRAB-TOLC MULTIDRUG EFFLUX PUMP"/>
    <property type="match status" value="1"/>
</dbReference>
<dbReference type="InterPro" id="IPR058982">
    <property type="entry name" value="Beta-barrel_AprE"/>
</dbReference>
<evidence type="ECO:0000256" key="4">
    <source>
        <dbReference type="ARBA" id="ARBA00022475"/>
    </source>
</evidence>
<feature type="transmembrane region" description="Helical" evidence="9">
    <location>
        <begin position="93"/>
        <end position="110"/>
    </location>
</feature>
<evidence type="ECO:0000313" key="14">
    <source>
        <dbReference type="Proteomes" id="UP000676246"/>
    </source>
</evidence>
<comment type="subcellular location">
    <subcellularLocation>
        <location evidence="1 9">Cell inner membrane</location>
        <topology evidence="1 9">Single-pass membrane protein</topology>
    </subcellularLocation>
</comment>
<feature type="domain" description="AprE-like beta-barrel" evidence="12">
    <location>
        <begin position="349"/>
        <end position="444"/>
    </location>
</feature>
<evidence type="ECO:0000256" key="8">
    <source>
        <dbReference type="ARBA" id="ARBA00023136"/>
    </source>
</evidence>
<keyword evidence="8 9" id="KW-0472">Membrane</keyword>
<accession>A0A940YA96</accession>
<dbReference type="PROSITE" id="PS00543">
    <property type="entry name" value="HLYD_FAMILY"/>
    <property type="match status" value="1"/>
</dbReference>
<sequence>MKPPDTRRWFSAPPERQPLATGAPVTQPPTLKHTLPPEPAAAPAPERASKRLLNAAQAASPRPTHAPLRPGDEDFLHAVRAAQQLEPRRAPRLALWLMAVAITLAALWAATTRVEQITRAEGRVIPETREQVISSLEGGLLAELLVREGEAVRAGQPLLRIDPTRAESSQNEGAARRLALLATTARLQAEVQGREPSFPAELKDQPRLVAMETEAFQARRRLLEEAVGANRQSIALVGKELAVAEDMAQRGLMSEVEVVRLRRQINDMQQQMLERRNRFRQDASTELLRVQGELAQLDEQMVAREDAVRRTVVNSPVDGLVKNIRQHTLGGVISPGAPILEIVPRSEHLLVEMRLKPADVGFVRIGQAAEVKLSAYDYNLYGGLSGTVESISPDALGEAERPPNAPDATWFRALVRIQTNHLRSADQVLPVIPGMTATVEVNTGERTVLEFVLRPLLKAREAFRER</sequence>
<evidence type="ECO:0000256" key="5">
    <source>
        <dbReference type="ARBA" id="ARBA00022519"/>
    </source>
</evidence>
<evidence type="ECO:0000256" key="1">
    <source>
        <dbReference type="ARBA" id="ARBA00004377"/>
    </source>
</evidence>
<protein>
    <recommendedName>
        <fullName evidence="9">Membrane fusion protein (MFP) family protein</fullName>
    </recommendedName>
</protein>
<dbReference type="GO" id="GO:0005886">
    <property type="term" value="C:plasma membrane"/>
    <property type="evidence" value="ECO:0007669"/>
    <property type="project" value="UniProtKB-SubCell"/>
</dbReference>
<dbReference type="InterPro" id="IPR050739">
    <property type="entry name" value="MFP"/>
</dbReference>
<evidence type="ECO:0000256" key="2">
    <source>
        <dbReference type="ARBA" id="ARBA00009477"/>
    </source>
</evidence>
<keyword evidence="7 9" id="KW-1133">Transmembrane helix</keyword>
<dbReference type="Gene3D" id="2.40.30.170">
    <property type="match status" value="1"/>
</dbReference>
<dbReference type="GO" id="GO:0009306">
    <property type="term" value="P:protein secretion"/>
    <property type="evidence" value="ECO:0007669"/>
    <property type="project" value="InterPro"/>
</dbReference>
<dbReference type="PANTHER" id="PTHR30386:SF26">
    <property type="entry name" value="TRANSPORT PROTEIN COMB"/>
    <property type="match status" value="1"/>
</dbReference>
<dbReference type="RefSeq" id="WP_210856547.1">
    <property type="nucleotide sequence ID" value="NZ_JAGQDD010000020.1"/>
</dbReference>
<dbReference type="Proteomes" id="UP000676246">
    <property type="component" value="Unassembled WGS sequence"/>
</dbReference>
<keyword evidence="14" id="KW-1185">Reference proteome</keyword>
<evidence type="ECO:0000256" key="9">
    <source>
        <dbReference type="RuleBase" id="RU365093"/>
    </source>
</evidence>
<dbReference type="EMBL" id="JAGQDD010000020">
    <property type="protein sequence ID" value="MBQ0932842.1"/>
    <property type="molecule type" value="Genomic_DNA"/>
</dbReference>
<feature type="region of interest" description="Disordered" evidence="11">
    <location>
        <begin position="1"/>
        <end position="71"/>
    </location>
</feature>
<dbReference type="InterPro" id="IPR010129">
    <property type="entry name" value="T1SS_HlyD"/>
</dbReference>
<dbReference type="AlphaFoldDB" id="A0A940YA96"/>
<feature type="coiled-coil region" evidence="10">
    <location>
        <begin position="258"/>
        <end position="300"/>
    </location>
</feature>
<evidence type="ECO:0000313" key="13">
    <source>
        <dbReference type="EMBL" id="MBQ0932842.1"/>
    </source>
</evidence>
<dbReference type="Pfam" id="PF26002">
    <property type="entry name" value="Beta-barrel_AprE"/>
    <property type="match status" value="1"/>
</dbReference>
<keyword evidence="10" id="KW-0175">Coiled coil</keyword>
<comment type="caution">
    <text evidence="13">The sequence shown here is derived from an EMBL/GenBank/DDBJ whole genome shotgun (WGS) entry which is preliminary data.</text>
</comment>
<name>A0A940YA96_9BURK</name>
<keyword evidence="3 9" id="KW-0813">Transport</keyword>
<evidence type="ECO:0000256" key="6">
    <source>
        <dbReference type="ARBA" id="ARBA00022692"/>
    </source>
</evidence>
<evidence type="ECO:0000256" key="10">
    <source>
        <dbReference type="SAM" id="Coils"/>
    </source>
</evidence>
<reference evidence="13 14" key="1">
    <citation type="submission" date="2021-04" db="EMBL/GenBank/DDBJ databases">
        <title>The genome sequence of Ideonella sp. 3Y2.</title>
        <authorList>
            <person name="Liu Y."/>
        </authorList>
    </citation>
    <scope>NUCLEOTIDE SEQUENCE [LARGE SCALE GENOMIC DNA]</scope>
    <source>
        <strain evidence="13 14">3Y2</strain>
    </source>
</reference>
<dbReference type="NCBIfam" id="TIGR01843">
    <property type="entry name" value="type_I_hlyD"/>
    <property type="match status" value="1"/>
</dbReference>
<dbReference type="InterPro" id="IPR006144">
    <property type="entry name" value="Secretion_HlyD_CS"/>
</dbReference>
<gene>
    <name evidence="13" type="ORF">KAK03_20420</name>
</gene>
<evidence type="ECO:0000256" key="7">
    <source>
        <dbReference type="ARBA" id="ARBA00022989"/>
    </source>
</evidence>
<evidence type="ECO:0000256" key="3">
    <source>
        <dbReference type="ARBA" id="ARBA00022448"/>
    </source>
</evidence>
<proteinExistence type="inferred from homology"/>
<keyword evidence="6 9" id="KW-0812">Transmembrane</keyword>
<dbReference type="PRINTS" id="PR01490">
    <property type="entry name" value="RTXTOXIND"/>
</dbReference>
<evidence type="ECO:0000256" key="11">
    <source>
        <dbReference type="SAM" id="MobiDB-lite"/>
    </source>
</evidence>
<organism evidence="13 14">
    <name type="scientific">Ideonella alba</name>
    <dbReference type="NCBI Taxonomy" id="2824118"/>
    <lineage>
        <taxon>Bacteria</taxon>
        <taxon>Pseudomonadati</taxon>
        <taxon>Pseudomonadota</taxon>
        <taxon>Betaproteobacteria</taxon>
        <taxon>Burkholderiales</taxon>
        <taxon>Sphaerotilaceae</taxon>
        <taxon>Ideonella</taxon>
    </lineage>
</organism>